<gene>
    <name evidence="1" type="ORF">SeLEV6574_g07904</name>
</gene>
<proteinExistence type="predicted"/>
<feature type="non-terminal residue" evidence="1">
    <location>
        <position position="1"/>
    </location>
</feature>
<accession>A0A507CH25</accession>
<organism evidence="1 2">
    <name type="scientific">Synchytrium endobioticum</name>
    <dbReference type="NCBI Taxonomy" id="286115"/>
    <lineage>
        <taxon>Eukaryota</taxon>
        <taxon>Fungi</taxon>
        <taxon>Fungi incertae sedis</taxon>
        <taxon>Chytridiomycota</taxon>
        <taxon>Chytridiomycota incertae sedis</taxon>
        <taxon>Chytridiomycetes</taxon>
        <taxon>Synchytriales</taxon>
        <taxon>Synchytriaceae</taxon>
        <taxon>Synchytrium</taxon>
    </lineage>
</organism>
<evidence type="ECO:0000313" key="2">
    <source>
        <dbReference type="Proteomes" id="UP000320475"/>
    </source>
</evidence>
<dbReference type="OrthoDB" id="2374531at2759"/>
<protein>
    <submittedName>
        <fullName evidence="1">Uncharacterized protein</fullName>
    </submittedName>
</protein>
<reference evidence="1 2" key="1">
    <citation type="journal article" date="2019" name="Sci. Rep.">
        <title>Comparative genomics of chytrid fungi reveal insights into the obligate biotrophic and pathogenic lifestyle of Synchytrium endobioticum.</title>
        <authorList>
            <person name="van de Vossenberg B.T.L.H."/>
            <person name="Warris S."/>
            <person name="Nguyen H.D.T."/>
            <person name="van Gent-Pelzer M.P.E."/>
            <person name="Joly D.L."/>
            <person name="van de Geest H.C."/>
            <person name="Bonants P.J.M."/>
            <person name="Smith D.S."/>
            <person name="Levesque C.A."/>
            <person name="van der Lee T.A.J."/>
        </authorList>
    </citation>
    <scope>NUCLEOTIDE SEQUENCE [LARGE SCALE GENOMIC DNA]</scope>
    <source>
        <strain evidence="1 2">LEV6574</strain>
    </source>
</reference>
<dbReference type="EMBL" id="QEAM01000649">
    <property type="protein sequence ID" value="TPX37366.1"/>
    <property type="molecule type" value="Genomic_DNA"/>
</dbReference>
<comment type="caution">
    <text evidence="1">The sequence shown here is derived from an EMBL/GenBank/DDBJ whole genome shotgun (WGS) entry which is preliminary data.</text>
</comment>
<dbReference type="AlphaFoldDB" id="A0A507CH25"/>
<name>A0A507CH25_9FUNG</name>
<dbReference type="VEuPathDB" id="FungiDB:SeMB42_g07004"/>
<evidence type="ECO:0000313" key="1">
    <source>
        <dbReference type="EMBL" id="TPX37366.1"/>
    </source>
</evidence>
<sequence length="327" mass="37107">PEFPISVTFEFVYGDNQARVEQWIRSRKEISLANLQKLAFTSSIKLPESIAETDLSFDVGDMGETTVSLCTNEDVQRNIWNICANGDRPVRLQIETQQRQFSDWKFSDIMELYNLSNDTYQALESFQCGITEISDEVRPTFNYLVEEIMASIKAFRTVNGSSEANRSEFISRILSCVTAQFDGRFELHPQMEVAGESGRGPVDWVIKHEDGRIIGVIEAKKSELNQGVAQNIIQLRSSMESNKPKKLDREETPSTVFGIVTTAEAWIVLKMERTGRVHKVYVHEGAPYVIDLSKNVDPKNLAAGLEEVFIRLLWIYEQSLPAKGKEL</sequence>
<dbReference type="Proteomes" id="UP000320475">
    <property type="component" value="Unassembled WGS sequence"/>
</dbReference>